<protein>
    <submittedName>
        <fullName evidence="1">Uncharacterized protein</fullName>
    </submittedName>
</protein>
<reference evidence="1 2" key="1">
    <citation type="submission" date="2015-11" db="EMBL/GenBank/DDBJ databases">
        <title>Sequence of Pedobacter ginsenosidimutans.</title>
        <authorList>
            <person name="Carson E."/>
            <person name="Keyser V."/>
            <person name="Newman J."/>
            <person name="Miller J."/>
        </authorList>
    </citation>
    <scope>NUCLEOTIDE SEQUENCE [LARGE SCALE GENOMIC DNA]</scope>
    <source>
        <strain evidence="1 2">KACC 14530</strain>
    </source>
</reference>
<dbReference type="Proteomes" id="UP000051950">
    <property type="component" value="Unassembled WGS sequence"/>
</dbReference>
<keyword evidence="2" id="KW-1185">Reference proteome</keyword>
<proteinExistence type="predicted"/>
<evidence type="ECO:0000313" key="1">
    <source>
        <dbReference type="EMBL" id="KRT15102.1"/>
    </source>
</evidence>
<name>A0A0T5VMK5_9SPHI</name>
<evidence type="ECO:0000313" key="2">
    <source>
        <dbReference type="Proteomes" id="UP000051950"/>
    </source>
</evidence>
<accession>A0A0T5VMK5</accession>
<gene>
    <name evidence="1" type="ORF">ASU31_15600</name>
</gene>
<dbReference type="RefSeq" id="WP_057933215.1">
    <property type="nucleotide sequence ID" value="NZ_LMZQ01000012.1"/>
</dbReference>
<organism evidence="1 2">
    <name type="scientific">Pedobacter ginsenosidimutans</name>
    <dbReference type="NCBI Taxonomy" id="687842"/>
    <lineage>
        <taxon>Bacteria</taxon>
        <taxon>Pseudomonadati</taxon>
        <taxon>Bacteroidota</taxon>
        <taxon>Sphingobacteriia</taxon>
        <taxon>Sphingobacteriales</taxon>
        <taxon>Sphingobacteriaceae</taxon>
        <taxon>Pedobacter</taxon>
    </lineage>
</organism>
<sequence length="213" mass="25123">MAKNINLINKVNLSFELKCLGLLIQSFSSVIKENLLTIEWEEESISAHIVQHLRNLKSDFIINYEVPLVEKDIYNAIKKVKNSNRIDIFFQKNQWRKVEYLEYHVEAKNISSVEWRKSTGTKVNASQQQTEYITKGIERFLTGHFKDKNGCMLAYIVNGKLDDLLLKINNKIELQKSNLEIISFKEQLINNHRIYESCHSQRNIKHLFFDYLN</sequence>
<dbReference type="OrthoDB" id="1095187at2"/>
<dbReference type="STRING" id="687842.ASU31_15600"/>
<dbReference type="EMBL" id="LMZQ01000012">
    <property type="protein sequence ID" value="KRT15102.1"/>
    <property type="molecule type" value="Genomic_DNA"/>
</dbReference>
<dbReference type="AlphaFoldDB" id="A0A0T5VMK5"/>
<comment type="caution">
    <text evidence="1">The sequence shown here is derived from an EMBL/GenBank/DDBJ whole genome shotgun (WGS) entry which is preliminary data.</text>
</comment>